<name>A0ABN6HYQ3_9FLAO</name>
<feature type="chain" id="PRO_5045195348" description="Choice-of-anchor D domain-containing protein" evidence="2">
    <location>
        <begin position="19"/>
        <end position="1459"/>
    </location>
</feature>
<reference evidence="5 6" key="1">
    <citation type="submission" date="2021-06" db="EMBL/GenBank/DDBJ databases">
        <title>Whole genome sequences of Flavobacterium sp. KK2020170 and assembly.</title>
        <authorList>
            <person name="Kitahara K."/>
            <person name="Miyoshi S."/>
            <person name="Uesaka K."/>
        </authorList>
    </citation>
    <scope>NUCLEOTIDE SEQUENCE [LARGE SCALE GENOMIC DNA]</scope>
    <source>
        <strain evidence="5 6">KK2020170</strain>
    </source>
</reference>
<dbReference type="RefSeq" id="WP_221258606.1">
    <property type="nucleotide sequence ID" value="NZ_AP024749.1"/>
</dbReference>
<dbReference type="InterPro" id="IPR035914">
    <property type="entry name" value="Sperma_CUB_dom_sf"/>
</dbReference>
<dbReference type="InterPro" id="IPR013783">
    <property type="entry name" value="Ig-like_fold"/>
</dbReference>
<dbReference type="SUPFAM" id="SSF49854">
    <property type="entry name" value="Spermadhesin, CUB domain"/>
    <property type="match status" value="2"/>
</dbReference>
<keyword evidence="1" id="KW-1015">Disulfide bond</keyword>
<dbReference type="PANTHER" id="PTHR46908">
    <property type="entry name" value="CUBILIN-LIKE PROTEIN"/>
    <property type="match status" value="1"/>
</dbReference>
<dbReference type="CDD" id="cd00041">
    <property type="entry name" value="CUB"/>
    <property type="match status" value="2"/>
</dbReference>
<dbReference type="Gene3D" id="3.40.80.10">
    <property type="entry name" value="Peptidoglycan recognition protein-like"/>
    <property type="match status" value="1"/>
</dbReference>
<evidence type="ECO:0000259" key="3">
    <source>
        <dbReference type="PROSITE" id="PS01180"/>
    </source>
</evidence>
<dbReference type="NCBIfam" id="NF033708">
    <property type="entry name" value="T9SS_Cterm_ChiA"/>
    <property type="match status" value="1"/>
</dbReference>
<dbReference type="CDD" id="cd06583">
    <property type="entry name" value="PGRP"/>
    <property type="match status" value="1"/>
</dbReference>
<dbReference type="InterPro" id="IPR003961">
    <property type="entry name" value="FN3_dom"/>
</dbReference>
<dbReference type="PANTHER" id="PTHR46908:SF8">
    <property type="entry name" value="C-TYPE LECTIN DOMAIN-CONTAINING PROTEIN"/>
    <property type="match status" value="1"/>
</dbReference>
<feature type="domain" description="CUB" evidence="3">
    <location>
        <begin position="627"/>
        <end position="729"/>
    </location>
</feature>
<dbReference type="InterPro" id="IPR036505">
    <property type="entry name" value="Amidase/PGRP_sf"/>
</dbReference>
<gene>
    <name evidence="5" type="ORF">KK2020170_24010</name>
</gene>
<organism evidence="5 6">
    <name type="scientific">Flavobacterium okayamense</name>
    <dbReference type="NCBI Taxonomy" id="2830782"/>
    <lineage>
        <taxon>Bacteria</taxon>
        <taxon>Pseudomonadati</taxon>
        <taxon>Bacteroidota</taxon>
        <taxon>Flavobacteriia</taxon>
        <taxon>Flavobacteriales</taxon>
        <taxon>Flavobacteriaceae</taxon>
        <taxon>Flavobacterium</taxon>
    </lineage>
</organism>
<evidence type="ECO:0000313" key="6">
    <source>
        <dbReference type="Proteomes" id="UP000825258"/>
    </source>
</evidence>
<dbReference type="PROSITE" id="PS01180">
    <property type="entry name" value="CUB"/>
    <property type="match status" value="2"/>
</dbReference>
<proteinExistence type="predicted"/>
<feature type="domain" description="Fibronectin type-III" evidence="4">
    <location>
        <begin position="532"/>
        <end position="619"/>
    </location>
</feature>
<evidence type="ECO:0000256" key="1">
    <source>
        <dbReference type="ARBA" id="ARBA00023157"/>
    </source>
</evidence>
<dbReference type="PROSITE" id="PS50853">
    <property type="entry name" value="FN3"/>
    <property type="match status" value="1"/>
</dbReference>
<dbReference type="Proteomes" id="UP000825258">
    <property type="component" value="Chromosome"/>
</dbReference>
<evidence type="ECO:0008006" key="7">
    <source>
        <dbReference type="Google" id="ProtNLM"/>
    </source>
</evidence>
<evidence type="ECO:0000259" key="4">
    <source>
        <dbReference type="PROSITE" id="PS50853"/>
    </source>
</evidence>
<evidence type="ECO:0000256" key="2">
    <source>
        <dbReference type="SAM" id="SignalP"/>
    </source>
</evidence>
<dbReference type="Gene3D" id="2.60.40.10">
    <property type="entry name" value="Immunoglobulins"/>
    <property type="match status" value="2"/>
</dbReference>
<feature type="domain" description="CUB" evidence="3">
    <location>
        <begin position="422"/>
        <end position="524"/>
    </location>
</feature>
<dbReference type="SMART" id="SM00042">
    <property type="entry name" value="CUB"/>
    <property type="match status" value="2"/>
</dbReference>
<dbReference type="Gene3D" id="2.60.120.290">
    <property type="entry name" value="Spermadhesin, CUB domain"/>
    <property type="match status" value="2"/>
</dbReference>
<protein>
    <recommendedName>
        <fullName evidence="7">Choice-of-anchor D domain-containing protein</fullName>
    </recommendedName>
</protein>
<dbReference type="InterPro" id="IPR052129">
    <property type="entry name" value="Spermadhesin-Link_domain"/>
</dbReference>
<dbReference type="Pfam" id="PF00431">
    <property type="entry name" value="CUB"/>
    <property type="match status" value="2"/>
</dbReference>
<dbReference type="InterPro" id="IPR002502">
    <property type="entry name" value="Amidase_domain"/>
</dbReference>
<dbReference type="SUPFAM" id="SSF55846">
    <property type="entry name" value="N-acetylmuramoyl-L-alanine amidase-like"/>
    <property type="match status" value="1"/>
</dbReference>
<keyword evidence="2" id="KW-0732">Signal</keyword>
<sequence>MRKKLLLLFLLLTQFLLAQEWEINSNNRYNSFFQEAYNLYPSIPKGILESVAYTNTHIRHIQPENEAPSCSDLPQYFGVIGLVENGKGYFSENLKIVAQLSGFSEKQIKDNPRTNILAFAKAYEILRIRLNIDSKIENQYPILLELSELPKSSEKNEAFIFDTYAYSVFKNLNSVTFQNTHQLPQYEIDLKLIFGDENLKVLEAKKVIIENNRISNPNGNNYNPYNSRFAPPCGDVSGSFPYTVLSAPADPSNYSSRSGTPITHVTIHTMQGSYAGAISWFQNPSANVSAHYNIRASDGQITQSVCEIDKAWHVSNSNPYAIGIEHEGYIADATWYTNVMYTVSAELTKDIASRRSINLIRTYDKNGDNGLNPLSDGCFKIKGHQHFPSQTHVDPGQYWDWNKYYDLLNPATSAPTSIYTACSGTFYDSGGSGGNYGNDERNFYLIKPTGAGSVSIDFTSLNLETNYDYLYIYDGESYNDPLIATLNGTTLPGTITATSGKMLLEFRTDCATVTSGWVANWSCNMASPICEEPTNLNEINLTHNQVTLDWDDVPSAQSYEVKFKHILASSWQTFTTNNSYLDVTGLAADGHYLWQVRTNCGSGNYSQWAGTEFTNTNAIVNTTTTLCEGTFTDTGSEIGGYRNNESYNFTIAPTGASSVTLTFSSFDIENNYDFLRIYDGPTTASPLLGTYTNTNMPPSITSTSNSLTIRFTSDTATTRPGWVANWSCCKNPTITSLTASDNSICELETVTLNINGSLNDATQWAIYSGTCGGTLLGTTTSNTFDVTPSATTTYFVRGIGGCPSTQPCSSITINVGNPEIDVLGNSISIVNNDVTPSTTDDTDFGTVSTNTTNTFTIENNGSDDLVITEITLSGVDATDFSISGITLPATITSGNSITFDVNFIIVTSGTKNATVTIDNNDCNESSYSFDIRATSGCGNTTTWNGSSWSNGSPSLTKAVVFTGNYSSTASIFACNILITNNAQVTFNSGHTLIIDNEITVDVGSLLTIENNSALRQVNDNAVNSGNIIVKRNSAPMIRLDYTAWGSPVENQQLQAFSPNTISNRFYEYLYTGTTTATAFQNVNPNTNFEIGKGYLIRVDNTWPAATPTVFNGTFNGIPANGIYSKSVGLGYNLLSNPFPSPISGNSFLGQNPSINALYFWTHTVPSSGGSYPSNNYASYTTLGGTASASGSAIPNGTIAVGQGFYINKTGSAGTANFKNNQRVNASASTQFFRTTEETETHRFWINLNSVNQPINQILVGYTENATNGLDNQIDGRMLDQSKSMLYSIVSNESLVIQGRALPFTSDDVVTLGFKAIEKGTFEISLEMIDGLFADQDIYLKDKAIGYTHNLKENKYSFITEVGEFENRFEIVYKKSSSQLNEITNNEVFAYSSNENITVNSNNKKVNKIEVYDILGRKLFESKNVNHNSFSINSILKENQPLLLKIQLENNEIQIKKIIH</sequence>
<dbReference type="NCBIfam" id="NF012200">
    <property type="entry name" value="choice_anch_D"/>
    <property type="match status" value="1"/>
</dbReference>
<dbReference type="Pfam" id="PF01510">
    <property type="entry name" value="Amidase_2"/>
    <property type="match status" value="1"/>
</dbReference>
<dbReference type="InterPro" id="IPR036116">
    <property type="entry name" value="FN3_sf"/>
</dbReference>
<dbReference type="InterPro" id="IPR000859">
    <property type="entry name" value="CUB_dom"/>
</dbReference>
<dbReference type="EMBL" id="AP024749">
    <property type="protein sequence ID" value="BCY29533.1"/>
    <property type="molecule type" value="Genomic_DNA"/>
</dbReference>
<dbReference type="SUPFAM" id="SSF49265">
    <property type="entry name" value="Fibronectin type III"/>
    <property type="match status" value="1"/>
</dbReference>
<accession>A0ABN6HYQ3</accession>
<dbReference type="SMART" id="SM00644">
    <property type="entry name" value="Ami_2"/>
    <property type="match status" value="1"/>
</dbReference>
<feature type="signal peptide" evidence="2">
    <location>
        <begin position="1"/>
        <end position="18"/>
    </location>
</feature>
<keyword evidence="6" id="KW-1185">Reference proteome</keyword>
<evidence type="ECO:0000313" key="5">
    <source>
        <dbReference type="EMBL" id="BCY29533.1"/>
    </source>
</evidence>